<dbReference type="InterPro" id="IPR058238">
    <property type="entry name" value="Lant_leader_dom"/>
</dbReference>
<protein>
    <submittedName>
        <fullName evidence="1">Uncharacterized protein</fullName>
    </submittedName>
</protein>
<dbReference type="NCBIfam" id="NF038153">
    <property type="entry name" value="lant_leader_L1a"/>
    <property type="match status" value="1"/>
</dbReference>
<keyword evidence="2" id="KW-1185">Reference proteome</keyword>
<evidence type="ECO:0000313" key="1">
    <source>
        <dbReference type="EMBL" id="THU34974.1"/>
    </source>
</evidence>
<sequence>MKEVKKSKLRLDKKVVTILNDEQQQQVQGGIKAGAISNFESFWACDTIFCCSVPACSLFDCPEEYL</sequence>
<gene>
    <name evidence="1" type="ORF">FAM09_23585</name>
</gene>
<reference evidence="1 2" key="1">
    <citation type="submission" date="2019-04" db="EMBL/GenBank/DDBJ databases">
        <title>Niastella caeni sp. nov., isolated from activated sludge.</title>
        <authorList>
            <person name="Sheng M."/>
        </authorList>
    </citation>
    <scope>NUCLEOTIDE SEQUENCE [LARGE SCALE GENOMIC DNA]</scope>
    <source>
        <strain evidence="1 2">HX-2-15</strain>
    </source>
</reference>
<dbReference type="EMBL" id="STFF01000007">
    <property type="protein sequence ID" value="THU34974.1"/>
    <property type="molecule type" value="Genomic_DNA"/>
</dbReference>
<proteinExistence type="predicted"/>
<name>A0A4S8HMF1_9BACT</name>
<evidence type="ECO:0000313" key="2">
    <source>
        <dbReference type="Proteomes" id="UP000306918"/>
    </source>
</evidence>
<comment type="caution">
    <text evidence="1">The sequence shown here is derived from an EMBL/GenBank/DDBJ whole genome shotgun (WGS) entry which is preliminary data.</text>
</comment>
<organism evidence="1 2">
    <name type="scientific">Niastella caeni</name>
    <dbReference type="NCBI Taxonomy" id="2569763"/>
    <lineage>
        <taxon>Bacteria</taxon>
        <taxon>Pseudomonadati</taxon>
        <taxon>Bacteroidota</taxon>
        <taxon>Chitinophagia</taxon>
        <taxon>Chitinophagales</taxon>
        <taxon>Chitinophagaceae</taxon>
        <taxon>Niastella</taxon>
    </lineage>
</organism>
<dbReference type="Proteomes" id="UP000306918">
    <property type="component" value="Unassembled WGS sequence"/>
</dbReference>
<dbReference type="RefSeq" id="WP_136579617.1">
    <property type="nucleotide sequence ID" value="NZ_STFF01000007.1"/>
</dbReference>
<dbReference type="AlphaFoldDB" id="A0A4S8HMF1"/>
<accession>A0A4S8HMF1</accession>